<dbReference type="Proteomes" id="UP000054559">
    <property type="component" value="Unassembled WGS sequence"/>
</dbReference>
<dbReference type="EMBL" id="DS268249">
    <property type="protein sequence ID" value="KMU73577.1"/>
    <property type="molecule type" value="Genomic_DNA"/>
</dbReference>
<evidence type="ECO:0000313" key="2">
    <source>
        <dbReference type="Proteomes" id="UP000054559"/>
    </source>
</evidence>
<reference evidence="2" key="1">
    <citation type="journal article" date="2010" name="Genome Res.">
        <title>Population genomic sequencing of Coccidioides fungi reveals recent hybridization and transposon control.</title>
        <authorList>
            <person name="Neafsey D.E."/>
            <person name="Barker B.M."/>
            <person name="Sharpton T.J."/>
            <person name="Stajich J.E."/>
            <person name="Park D.J."/>
            <person name="Whiston E."/>
            <person name="Hung C.-Y."/>
            <person name="McMahan C."/>
            <person name="White J."/>
            <person name="Sykes S."/>
            <person name="Heiman D."/>
            <person name="Young S."/>
            <person name="Zeng Q."/>
            <person name="Abouelleil A."/>
            <person name="Aftuck L."/>
            <person name="Bessette D."/>
            <person name="Brown A."/>
            <person name="FitzGerald M."/>
            <person name="Lui A."/>
            <person name="Macdonald J.P."/>
            <person name="Priest M."/>
            <person name="Orbach M.J."/>
            <person name="Galgiani J.N."/>
            <person name="Kirkland T.N."/>
            <person name="Cole G.T."/>
            <person name="Birren B.W."/>
            <person name="Henn M.R."/>
            <person name="Taylor J.W."/>
            <person name="Rounsley S.D."/>
        </authorList>
    </citation>
    <scope>NUCLEOTIDE SEQUENCE [LARGE SCALE GENOMIC DNA]</scope>
    <source>
        <strain evidence="2">RMSCC 3703</strain>
    </source>
</reference>
<proteinExistence type="predicted"/>
<protein>
    <submittedName>
        <fullName evidence="1">Uncharacterized protein</fullName>
    </submittedName>
</protein>
<name>A0A0J8TIL6_COCIT</name>
<organism evidence="1 2">
    <name type="scientific">Coccidioides immitis RMSCC 3703</name>
    <dbReference type="NCBI Taxonomy" id="454286"/>
    <lineage>
        <taxon>Eukaryota</taxon>
        <taxon>Fungi</taxon>
        <taxon>Dikarya</taxon>
        <taxon>Ascomycota</taxon>
        <taxon>Pezizomycotina</taxon>
        <taxon>Eurotiomycetes</taxon>
        <taxon>Eurotiomycetidae</taxon>
        <taxon>Onygenales</taxon>
        <taxon>Onygenaceae</taxon>
        <taxon>Coccidioides</taxon>
    </lineage>
</organism>
<sequence>MPPPPSIACTTLLLGAHQRYITIPVPDRFRLSGASHVTRIVMWVFTCEIVARQPGLSTVENGSLSLSPVTPGAWSRTKKGLGDALSRDIVILLIKQWAPRRSWPSTRG</sequence>
<evidence type="ECO:0000313" key="1">
    <source>
        <dbReference type="EMBL" id="KMU73577.1"/>
    </source>
</evidence>
<dbReference type="AlphaFoldDB" id="A0A0J8TIL6"/>
<accession>A0A0J8TIL6</accession>
<gene>
    <name evidence="1" type="ORF">CISG_10117</name>
</gene>